<dbReference type="SUPFAM" id="SSF81653">
    <property type="entry name" value="Calcium ATPase, transduction domain A"/>
    <property type="match status" value="1"/>
</dbReference>
<dbReference type="SFLD" id="SFLDF00027">
    <property type="entry name" value="p-type_atpase"/>
    <property type="match status" value="1"/>
</dbReference>
<comment type="similarity">
    <text evidence="2 14">Belongs to the cation transport ATPase (P-type) (TC 3.A.3) family. Type IB subfamily.</text>
</comment>
<dbReference type="NCBIfam" id="TIGR01525">
    <property type="entry name" value="ATPase-IB_hvy"/>
    <property type="match status" value="1"/>
</dbReference>
<evidence type="ECO:0000256" key="12">
    <source>
        <dbReference type="ARBA" id="ARBA00023065"/>
    </source>
</evidence>
<feature type="transmembrane region" description="Helical" evidence="14">
    <location>
        <begin position="693"/>
        <end position="712"/>
    </location>
</feature>
<dbReference type="GO" id="GO:0005524">
    <property type="term" value="F:ATP binding"/>
    <property type="evidence" value="ECO:0007669"/>
    <property type="project" value="UniProtKB-UniRule"/>
</dbReference>
<evidence type="ECO:0000256" key="9">
    <source>
        <dbReference type="ARBA" id="ARBA00022840"/>
    </source>
</evidence>
<keyword evidence="10" id="KW-1278">Translocase</keyword>
<dbReference type="NCBIfam" id="TIGR01494">
    <property type="entry name" value="ATPase_P-type"/>
    <property type="match status" value="1"/>
</dbReference>
<dbReference type="NCBIfam" id="TIGR01511">
    <property type="entry name" value="ATPase-IB1_Cu"/>
    <property type="match status" value="1"/>
</dbReference>
<gene>
    <name evidence="16" type="ORF">CRP01_34980</name>
</gene>
<dbReference type="GO" id="GO:0060003">
    <property type="term" value="P:copper ion export"/>
    <property type="evidence" value="ECO:0007669"/>
    <property type="project" value="UniProtKB-ARBA"/>
</dbReference>
<keyword evidence="4" id="KW-0813">Transport</keyword>
<dbReference type="FunFam" id="2.70.150.10:FF:000020">
    <property type="entry name" value="Copper-exporting P-type ATPase A"/>
    <property type="match status" value="1"/>
</dbReference>
<dbReference type="GO" id="GO:0043682">
    <property type="term" value="F:P-type divalent copper transporter activity"/>
    <property type="evidence" value="ECO:0007669"/>
    <property type="project" value="TreeGrafter"/>
</dbReference>
<dbReference type="GO" id="GO:0005886">
    <property type="term" value="C:plasma membrane"/>
    <property type="evidence" value="ECO:0007669"/>
    <property type="project" value="UniProtKB-SubCell"/>
</dbReference>
<evidence type="ECO:0000313" key="16">
    <source>
        <dbReference type="EMBL" id="PHN01842.1"/>
    </source>
</evidence>
<dbReference type="PROSITE" id="PS01047">
    <property type="entry name" value="HMA_1"/>
    <property type="match status" value="1"/>
</dbReference>
<keyword evidence="17" id="KW-1185">Reference proteome</keyword>
<keyword evidence="7 14" id="KW-0479">Metal-binding</keyword>
<dbReference type="InterPro" id="IPR023299">
    <property type="entry name" value="ATPase_P-typ_cyto_dom_N"/>
</dbReference>
<dbReference type="SUPFAM" id="SSF55008">
    <property type="entry name" value="HMA, heavy metal-associated domain"/>
    <property type="match status" value="1"/>
</dbReference>
<evidence type="ECO:0000256" key="13">
    <source>
        <dbReference type="ARBA" id="ARBA00023136"/>
    </source>
</evidence>
<dbReference type="InterPro" id="IPR023214">
    <property type="entry name" value="HAD_sf"/>
</dbReference>
<keyword evidence="6 14" id="KW-0812">Transmembrane</keyword>
<dbReference type="InterPro" id="IPR027256">
    <property type="entry name" value="P-typ_ATPase_IB"/>
</dbReference>
<dbReference type="GO" id="GO:0140581">
    <property type="term" value="F:P-type monovalent copper transporter activity"/>
    <property type="evidence" value="ECO:0007669"/>
    <property type="project" value="UniProtKB-EC"/>
</dbReference>
<evidence type="ECO:0000313" key="17">
    <source>
        <dbReference type="Proteomes" id="UP000223913"/>
    </source>
</evidence>
<feature type="transmembrane region" description="Helical" evidence="14">
    <location>
        <begin position="718"/>
        <end position="740"/>
    </location>
</feature>
<dbReference type="CDD" id="cd02094">
    <property type="entry name" value="P-type_ATPase_Cu-like"/>
    <property type="match status" value="1"/>
</dbReference>
<dbReference type="RefSeq" id="WP_099154732.1">
    <property type="nucleotide sequence ID" value="NZ_PDUD01000048.1"/>
</dbReference>
<evidence type="ECO:0000256" key="5">
    <source>
        <dbReference type="ARBA" id="ARBA00022475"/>
    </source>
</evidence>
<dbReference type="PROSITE" id="PS00154">
    <property type="entry name" value="ATPASE_E1_E2"/>
    <property type="match status" value="1"/>
</dbReference>
<evidence type="ECO:0000256" key="3">
    <source>
        <dbReference type="ARBA" id="ARBA00012517"/>
    </source>
</evidence>
<evidence type="ECO:0000256" key="6">
    <source>
        <dbReference type="ARBA" id="ARBA00022692"/>
    </source>
</evidence>
<keyword evidence="13 14" id="KW-0472">Membrane</keyword>
<dbReference type="InterPro" id="IPR006121">
    <property type="entry name" value="HMA_dom"/>
</dbReference>
<dbReference type="PANTHER" id="PTHR43520">
    <property type="entry name" value="ATP7, ISOFORM B"/>
    <property type="match status" value="1"/>
</dbReference>
<dbReference type="InterPro" id="IPR059000">
    <property type="entry name" value="ATPase_P-type_domA"/>
</dbReference>
<dbReference type="PANTHER" id="PTHR43520:SF8">
    <property type="entry name" value="P-TYPE CU(+) TRANSPORTER"/>
    <property type="match status" value="1"/>
</dbReference>
<feature type="transmembrane region" description="Helical" evidence="14">
    <location>
        <begin position="103"/>
        <end position="121"/>
    </location>
</feature>
<dbReference type="Gene3D" id="2.70.150.10">
    <property type="entry name" value="Calcium-transporting ATPase, cytoplasmic transduction domain A"/>
    <property type="match status" value="1"/>
</dbReference>
<dbReference type="Gene3D" id="3.40.50.1000">
    <property type="entry name" value="HAD superfamily/HAD-like"/>
    <property type="match status" value="1"/>
</dbReference>
<dbReference type="SUPFAM" id="SSF56784">
    <property type="entry name" value="HAD-like"/>
    <property type="match status" value="1"/>
</dbReference>
<evidence type="ECO:0000256" key="4">
    <source>
        <dbReference type="ARBA" id="ARBA00022448"/>
    </source>
</evidence>
<evidence type="ECO:0000256" key="7">
    <source>
        <dbReference type="ARBA" id="ARBA00022723"/>
    </source>
</evidence>
<protein>
    <recommendedName>
        <fullName evidence="3">P-type Cu(+) transporter</fullName>
        <ecNumber evidence="3">7.2.2.8</ecNumber>
    </recommendedName>
</protein>
<feature type="transmembrane region" description="Helical" evidence="14">
    <location>
        <begin position="127"/>
        <end position="150"/>
    </location>
</feature>
<proteinExistence type="inferred from homology"/>
<evidence type="ECO:0000256" key="8">
    <source>
        <dbReference type="ARBA" id="ARBA00022741"/>
    </source>
</evidence>
<dbReference type="Pfam" id="PF00702">
    <property type="entry name" value="Hydrolase"/>
    <property type="match status" value="1"/>
</dbReference>
<dbReference type="Pfam" id="PF00122">
    <property type="entry name" value="E1-E2_ATPase"/>
    <property type="match status" value="1"/>
</dbReference>
<keyword evidence="5 14" id="KW-1003">Cell membrane</keyword>
<dbReference type="InterPro" id="IPR023298">
    <property type="entry name" value="ATPase_P-typ_TM_dom_sf"/>
</dbReference>
<keyword evidence="9 14" id="KW-0067">ATP-binding</keyword>
<dbReference type="SUPFAM" id="SSF81665">
    <property type="entry name" value="Calcium ATPase, transmembrane domain M"/>
    <property type="match status" value="1"/>
</dbReference>
<dbReference type="Gene3D" id="3.40.1110.10">
    <property type="entry name" value="Calcium-transporting ATPase, cytoplasmic domain N"/>
    <property type="match status" value="1"/>
</dbReference>
<sequence length="747" mass="81362">MSEYTVLENRKVQKRSLPVSGMTCAACANSVETILKKSEGVLNANVNFADHTALVEYDATTNPEALQKALQAVGYDLILDVEDPSEIQEALRQEHYQEIKRRTIWSAILTLPVFILGMFFMDWGPGRWISLVLTIPILFWLGRSFFINAFKQARHGKANMDTLVSLSTGIAFIFSLFNTLFPDFWHARGIHPHVYYEAATVIITFITFGKLLEERAKSNTSSSIKKLMGLQPKTLSVMLNGEEVEMPISQVEIGHTIIVRPGKKIPVDGQVISGSSNVDESMITGEPVPVPKHKGEQVFAGTINQKGSFQFIAQKVGGATLLAQIIQMVREAQGSKAPVQKLVDKIAGIFVPVVIVISIVTFLAWMVFGGEDAFTHALLTSVAVLVIACPCALGLATPTAIMVGIGKGAENNILIKDAESLELGHRVDSIVLDKTGTITEGRPVVTDFKWLREQDVDYHLSVLLAMESQSEHPLAEAVVDFLRSKEVKPGTIEAFESITGKGVTAFTADKQQAFLVGNERLMKLNDIPISAATRQFLTQWQQEAKTAILFAGNREILAVMAIADKIKANSRSAVETLQARGVEVYMLTGDNRQTAAEVARQVGLQHFEAELMPADKAEFVKKLQQQGKIVAMVGDGINDSQALAQSDVSIAMGKGSDIAMEVAKMTLITSDLQAIPKALRLSKKTVVGIRQNLFWAFIYNIIGIPVAAGLLYPVNGFLLDPMIAGAAMALSSVSVVANSLRLKTAKI</sequence>
<evidence type="ECO:0000256" key="1">
    <source>
        <dbReference type="ARBA" id="ARBA00004651"/>
    </source>
</evidence>
<dbReference type="SFLD" id="SFLDG00002">
    <property type="entry name" value="C1.7:_P-type_atpase_like"/>
    <property type="match status" value="1"/>
</dbReference>
<dbReference type="AlphaFoldDB" id="A0A2D0MZX0"/>
<feature type="transmembrane region" description="Helical" evidence="14">
    <location>
        <begin position="346"/>
        <end position="368"/>
    </location>
</feature>
<feature type="transmembrane region" description="Helical" evidence="14">
    <location>
        <begin position="374"/>
        <end position="397"/>
    </location>
</feature>
<dbReference type="InterPro" id="IPR036163">
    <property type="entry name" value="HMA_dom_sf"/>
</dbReference>
<feature type="transmembrane region" description="Helical" evidence="14">
    <location>
        <begin position="193"/>
        <end position="212"/>
    </location>
</feature>
<dbReference type="PRINTS" id="PR00943">
    <property type="entry name" value="CUATPASE"/>
</dbReference>
<organism evidence="16 17">
    <name type="scientific">Flavilitoribacter nigricans (strain ATCC 23147 / DSM 23189 / NBRC 102662 / NCIMB 1420 / SS-2)</name>
    <name type="common">Lewinella nigricans</name>
    <dbReference type="NCBI Taxonomy" id="1122177"/>
    <lineage>
        <taxon>Bacteria</taxon>
        <taxon>Pseudomonadati</taxon>
        <taxon>Bacteroidota</taxon>
        <taxon>Saprospiria</taxon>
        <taxon>Saprospirales</taxon>
        <taxon>Lewinellaceae</taxon>
        <taxon>Flavilitoribacter</taxon>
    </lineage>
</organism>
<dbReference type="OrthoDB" id="1488806at2"/>
<dbReference type="InterPro" id="IPR018303">
    <property type="entry name" value="ATPase_P-typ_P_site"/>
</dbReference>
<name>A0A2D0MZX0_FLAN2</name>
<dbReference type="PRINTS" id="PR00119">
    <property type="entry name" value="CATATPASE"/>
</dbReference>
<dbReference type="GO" id="GO:0055070">
    <property type="term" value="P:copper ion homeostasis"/>
    <property type="evidence" value="ECO:0007669"/>
    <property type="project" value="TreeGrafter"/>
</dbReference>
<evidence type="ECO:0000256" key="14">
    <source>
        <dbReference type="RuleBase" id="RU362081"/>
    </source>
</evidence>
<evidence type="ECO:0000256" key="2">
    <source>
        <dbReference type="ARBA" id="ARBA00006024"/>
    </source>
</evidence>
<dbReference type="CDD" id="cd00371">
    <property type="entry name" value="HMA"/>
    <property type="match status" value="1"/>
</dbReference>
<dbReference type="InterPro" id="IPR008250">
    <property type="entry name" value="ATPase_P-typ_transduc_dom_A_sf"/>
</dbReference>
<comment type="caution">
    <text evidence="16">The sequence shown here is derived from an EMBL/GenBank/DDBJ whole genome shotgun (WGS) entry which is preliminary data.</text>
</comment>
<dbReference type="InterPro" id="IPR036412">
    <property type="entry name" value="HAD-like_sf"/>
</dbReference>
<evidence type="ECO:0000256" key="10">
    <source>
        <dbReference type="ARBA" id="ARBA00022967"/>
    </source>
</evidence>
<dbReference type="InterPro" id="IPR017969">
    <property type="entry name" value="Heavy-metal-associated_CS"/>
</dbReference>
<dbReference type="EC" id="7.2.2.8" evidence="3"/>
<dbReference type="SFLD" id="SFLDS00003">
    <property type="entry name" value="Haloacid_Dehalogenase"/>
    <property type="match status" value="1"/>
</dbReference>
<keyword evidence="8 14" id="KW-0547">Nucleotide-binding</keyword>
<dbReference type="InterPro" id="IPR044492">
    <property type="entry name" value="P_typ_ATPase_HD_dom"/>
</dbReference>
<dbReference type="Pfam" id="PF00403">
    <property type="entry name" value="HMA"/>
    <property type="match status" value="1"/>
</dbReference>
<dbReference type="FunFam" id="3.30.70.100:FF:000005">
    <property type="entry name" value="Copper-exporting P-type ATPase A"/>
    <property type="match status" value="1"/>
</dbReference>
<dbReference type="EMBL" id="PDUD01000048">
    <property type="protein sequence ID" value="PHN01842.1"/>
    <property type="molecule type" value="Genomic_DNA"/>
</dbReference>
<dbReference type="Proteomes" id="UP000223913">
    <property type="component" value="Unassembled WGS sequence"/>
</dbReference>
<dbReference type="InterPro" id="IPR001757">
    <property type="entry name" value="P_typ_ATPase"/>
</dbReference>
<dbReference type="Gene3D" id="3.30.70.100">
    <property type="match status" value="1"/>
</dbReference>
<accession>A0A2D0MZX0</accession>
<feature type="transmembrane region" description="Helical" evidence="14">
    <location>
        <begin position="162"/>
        <end position="181"/>
    </location>
</feature>
<evidence type="ECO:0000259" key="15">
    <source>
        <dbReference type="PROSITE" id="PS50846"/>
    </source>
</evidence>
<dbReference type="GO" id="GO:0016887">
    <property type="term" value="F:ATP hydrolysis activity"/>
    <property type="evidence" value="ECO:0007669"/>
    <property type="project" value="InterPro"/>
</dbReference>
<reference evidence="16 17" key="1">
    <citation type="submission" date="2017-10" db="EMBL/GenBank/DDBJ databases">
        <title>The draft genome sequence of Lewinella nigricans NBRC 102662.</title>
        <authorList>
            <person name="Wang K."/>
        </authorList>
    </citation>
    <scope>NUCLEOTIDE SEQUENCE [LARGE SCALE GENOMIC DNA]</scope>
    <source>
        <strain evidence="16 17">NBRC 102662</strain>
    </source>
</reference>
<evidence type="ECO:0000256" key="11">
    <source>
        <dbReference type="ARBA" id="ARBA00022989"/>
    </source>
</evidence>
<dbReference type="PROSITE" id="PS50846">
    <property type="entry name" value="HMA_2"/>
    <property type="match status" value="1"/>
</dbReference>
<comment type="subcellular location">
    <subcellularLocation>
        <location evidence="1">Cell membrane</location>
        <topology evidence="1">Multi-pass membrane protein</topology>
    </subcellularLocation>
</comment>
<keyword evidence="12" id="KW-0406">Ion transport</keyword>
<dbReference type="GO" id="GO:0005507">
    <property type="term" value="F:copper ion binding"/>
    <property type="evidence" value="ECO:0007669"/>
    <property type="project" value="TreeGrafter"/>
</dbReference>
<keyword evidence="11 14" id="KW-1133">Transmembrane helix</keyword>
<feature type="domain" description="HMA" evidence="15">
    <location>
        <begin position="13"/>
        <end position="78"/>
    </location>
</feature>